<dbReference type="InterPro" id="IPR041166">
    <property type="entry name" value="Rubredoxin_2"/>
</dbReference>
<keyword evidence="2" id="KW-0472">Membrane</keyword>
<keyword evidence="2" id="KW-0812">Transmembrane</keyword>
<dbReference type="HAMAP" id="MF_00994">
    <property type="entry name" value="LPS_assembly_LapB"/>
    <property type="match status" value="1"/>
</dbReference>
<feature type="domain" description="LapB rubredoxin metal binding" evidence="3">
    <location>
        <begin position="354"/>
        <end position="381"/>
    </location>
</feature>
<dbReference type="InterPro" id="IPR011990">
    <property type="entry name" value="TPR-like_helical_dom_sf"/>
</dbReference>
<feature type="topological domain" description="Cytoplasmic" evidence="2">
    <location>
        <begin position="21"/>
        <end position="399"/>
    </location>
</feature>
<organism evidence="4 5">
    <name type="scientific">Thiorhodococcus fuscus</name>
    <dbReference type="NCBI Taxonomy" id="527200"/>
    <lineage>
        <taxon>Bacteria</taxon>
        <taxon>Pseudomonadati</taxon>
        <taxon>Pseudomonadota</taxon>
        <taxon>Gammaproteobacteria</taxon>
        <taxon>Chromatiales</taxon>
        <taxon>Chromatiaceae</taxon>
        <taxon>Thiorhodococcus</taxon>
    </lineage>
</organism>
<keyword evidence="1 2" id="KW-0479">Metal-binding</keyword>
<keyword evidence="5" id="KW-1185">Reference proteome</keyword>
<keyword evidence="2" id="KW-0997">Cell inner membrane</keyword>
<keyword evidence="2" id="KW-0677">Repeat</keyword>
<reference evidence="5" key="1">
    <citation type="journal article" date="2019" name="Int. J. Syst. Evol. Microbiol.">
        <title>The Global Catalogue of Microorganisms (GCM) 10K type strain sequencing project: providing services to taxonomists for standard genome sequencing and annotation.</title>
        <authorList>
            <consortium name="The Broad Institute Genomics Platform"/>
            <consortium name="The Broad Institute Genome Sequencing Center for Infectious Disease"/>
            <person name="Wu L."/>
            <person name="Ma J."/>
        </authorList>
    </citation>
    <scope>NUCLEOTIDE SEQUENCE [LARGE SCALE GENOMIC DNA]</scope>
    <source>
        <strain evidence="5">KACC 12597</strain>
    </source>
</reference>
<dbReference type="InterPro" id="IPR019734">
    <property type="entry name" value="TPR_rpt"/>
</dbReference>
<name>A0ABW4YA55_9GAMM</name>
<protein>
    <recommendedName>
        <fullName evidence="2">Lipopolysaccharide assembly protein B</fullName>
    </recommendedName>
</protein>
<keyword evidence="2" id="KW-1003">Cell membrane</keyword>
<evidence type="ECO:0000313" key="5">
    <source>
        <dbReference type="Proteomes" id="UP001597337"/>
    </source>
</evidence>
<feature type="binding site" evidence="2">
    <location>
        <position position="356"/>
    </location>
    <ligand>
        <name>Fe cation</name>
        <dbReference type="ChEBI" id="CHEBI:24875"/>
    </ligand>
</feature>
<evidence type="ECO:0000256" key="2">
    <source>
        <dbReference type="HAMAP-Rule" id="MF_00994"/>
    </source>
</evidence>
<feature type="binding site" evidence="2">
    <location>
        <position position="370"/>
    </location>
    <ligand>
        <name>Fe cation</name>
        <dbReference type="ChEBI" id="CHEBI:24875"/>
    </ligand>
</feature>
<feature type="binding site" evidence="2">
    <location>
        <position position="359"/>
    </location>
    <ligand>
        <name>Fe cation</name>
        <dbReference type="ChEBI" id="CHEBI:24875"/>
    </ligand>
</feature>
<dbReference type="Pfam" id="PF13432">
    <property type="entry name" value="TPR_16"/>
    <property type="match status" value="1"/>
</dbReference>
<dbReference type="NCBIfam" id="NF008757">
    <property type="entry name" value="PRK11788.1-5"/>
    <property type="match status" value="1"/>
</dbReference>
<keyword evidence="2" id="KW-0802">TPR repeat</keyword>
<feature type="binding site" evidence="2">
    <location>
        <position position="373"/>
    </location>
    <ligand>
        <name>Fe cation</name>
        <dbReference type="ChEBI" id="CHEBI:24875"/>
    </ligand>
</feature>
<comment type="function">
    <text evidence="2">Modulates cellular lipopolysaccharide (LPS) levels by regulating LpxC, which is involved in lipid A biosynthesis. May act by modulating the proteolytic activity of FtsH towards LpxC. May also coordinate assembly of proteins involved in LPS synthesis at the plasma membrane.</text>
</comment>
<evidence type="ECO:0000259" key="3">
    <source>
        <dbReference type="Pfam" id="PF18073"/>
    </source>
</evidence>
<proteinExistence type="inferred from homology"/>
<evidence type="ECO:0000313" key="4">
    <source>
        <dbReference type="EMBL" id="MFD2113016.1"/>
    </source>
</evidence>
<dbReference type="Pfam" id="PF13176">
    <property type="entry name" value="TPR_7"/>
    <property type="match status" value="1"/>
</dbReference>
<comment type="caution">
    <text evidence="4">The sequence shown here is derived from an EMBL/GenBank/DDBJ whole genome shotgun (WGS) entry which is preliminary data.</text>
</comment>
<dbReference type="SUPFAM" id="SSF48452">
    <property type="entry name" value="TPR-like"/>
    <property type="match status" value="1"/>
</dbReference>
<dbReference type="RefSeq" id="WP_386027668.1">
    <property type="nucleotide sequence ID" value="NZ_JBHUHX010000040.1"/>
</dbReference>
<dbReference type="EMBL" id="JBHUHX010000040">
    <property type="protein sequence ID" value="MFD2113016.1"/>
    <property type="molecule type" value="Genomic_DNA"/>
</dbReference>
<keyword evidence="2" id="KW-0408">Iron</keyword>
<keyword evidence="2" id="KW-1133">Transmembrane helix</keyword>
<accession>A0ABW4YA55</accession>
<dbReference type="Pfam" id="PF18073">
    <property type="entry name" value="Zn_ribbon_LapB"/>
    <property type="match status" value="1"/>
</dbReference>
<evidence type="ECO:0000256" key="1">
    <source>
        <dbReference type="ARBA" id="ARBA00022723"/>
    </source>
</evidence>
<dbReference type="Gene3D" id="1.25.40.10">
    <property type="entry name" value="Tetratricopeptide repeat domain"/>
    <property type="match status" value="1"/>
</dbReference>
<sequence length="399" mass="45126">MIELLFLLLPVAAASGWWMARRERGGKRDGGVPSHPDFLRGLNYLLEEQPDKAIDTFIKLAEVDGETVETHLALGSLFRRRGEVDRAIRIHQNLIARKHLGPDLRGYALYELGQDYMRSGLLDRAEGLFEELVEIGLHRLSALNALREIYQQERDWLRCLRVAERLQSLTDQPMTAEMAHYHCELAEDAHRKQDLDGARRCLIEAQRVDPNCIRAAMLEGMMALEEGDPDQAVVIFLRVAKRGAAYVPEILPSLIEAAERSRRFDTRGLLEDLAKRHPSPPLLLSLCDVVLRESGAEAALDLLTLYLSRFADLAVLERLLDLETRLDLCITPGRHRMTVALDAVRQLLSGQPAYQCEQCGFQARALHWQCPSCKCWGRVVPLQPEPIVRETDRTEASSA</sequence>
<dbReference type="InterPro" id="IPR030865">
    <property type="entry name" value="LapB"/>
</dbReference>
<gene>
    <name evidence="2 4" type="primary">lapB</name>
    <name evidence="4" type="ORF">ACFSJC_14290</name>
</gene>
<comment type="subcellular location">
    <subcellularLocation>
        <location evidence="2">Cell inner membrane</location>
        <topology evidence="2">Single-pass membrane protein</topology>
        <orientation evidence="2">Cytoplasmic side</orientation>
    </subcellularLocation>
</comment>
<dbReference type="Proteomes" id="UP001597337">
    <property type="component" value="Unassembled WGS sequence"/>
</dbReference>
<comment type="similarity">
    <text evidence="2">Belongs to the LapB family.</text>
</comment>